<gene>
    <name evidence="2" type="ORF">ENI13_00160</name>
</gene>
<dbReference type="AlphaFoldDB" id="A0A7C1SPK4"/>
<evidence type="ECO:0008006" key="3">
    <source>
        <dbReference type="Google" id="ProtNLM"/>
    </source>
</evidence>
<accession>A0A7C1SPK4</accession>
<reference evidence="2" key="1">
    <citation type="journal article" date="2020" name="mSystems">
        <title>Genome- and Community-Level Interaction Insights into Carbon Utilization and Element Cycling Functions of Hydrothermarchaeota in Hydrothermal Sediment.</title>
        <authorList>
            <person name="Zhou Z."/>
            <person name="Liu Y."/>
            <person name="Xu W."/>
            <person name="Pan J."/>
            <person name="Luo Z.H."/>
            <person name="Li M."/>
        </authorList>
    </citation>
    <scope>NUCLEOTIDE SEQUENCE [LARGE SCALE GENOMIC DNA]</scope>
    <source>
        <strain evidence="2">HyVt-369</strain>
    </source>
</reference>
<organism evidence="2">
    <name type="scientific">candidate division CPR3 bacterium</name>
    <dbReference type="NCBI Taxonomy" id="2268181"/>
    <lineage>
        <taxon>Bacteria</taxon>
        <taxon>Bacteria division CPR3</taxon>
    </lineage>
</organism>
<evidence type="ECO:0000313" key="2">
    <source>
        <dbReference type="EMBL" id="HEB13375.1"/>
    </source>
</evidence>
<comment type="caution">
    <text evidence="2">The sequence shown here is derived from an EMBL/GenBank/DDBJ whole genome shotgun (WGS) entry which is preliminary data.</text>
</comment>
<feature type="transmembrane region" description="Helical" evidence="1">
    <location>
        <begin position="12"/>
        <end position="29"/>
    </location>
</feature>
<evidence type="ECO:0000256" key="1">
    <source>
        <dbReference type="SAM" id="Phobius"/>
    </source>
</evidence>
<keyword evidence="1" id="KW-0472">Membrane</keyword>
<dbReference type="Proteomes" id="UP000885695">
    <property type="component" value="Unassembled WGS sequence"/>
</dbReference>
<proteinExistence type="predicted"/>
<name>A0A7C1SPK4_UNCC3</name>
<keyword evidence="1" id="KW-0812">Transmembrane</keyword>
<keyword evidence="1" id="KW-1133">Transmembrane helix</keyword>
<sequence>MRSRKKIKRSWIIAISVLVVIAIAAFVWQQNIFSKEVLRLEILVANEADMGQEVVYTVKYKNNGNVRLENPILIFEYPGGAVFLEGESRRVHLIPPSIA</sequence>
<protein>
    <recommendedName>
        <fullName evidence="3">DUF11 domain-containing protein</fullName>
    </recommendedName>
</protein>
<dbReference type="EMBL" id="DRHL01000007">
    <property type="protein sequence ID" value="HEB13375.1"/>
    <property type="molecule type" value="Genomic_DNA"/>
</dbReference>